<keyword evidence="1" id="KW-0812">Transmembrane</keyword>
<evidence type="ECO:0000256" key="1">
    <source>
        <dbReference type="SAM" id="Phobius"/>
    </source>
</evidence>
<accession>A0A975U5K3</accession>
<sequence>MLPLAVKIILVLLLLFIIVNLARALIQMVREPDEGENQRPMSHYLGRRLLLSACVVLLLVLALLSGWLHPNASPY</sequence>
<protein>
    <submittedName>
        <fullName evidence="2">DUF2909 domain-containing protein</fullName>
    </submittedName>
</protein>
<dbReference type="Proteomes" id="UP000694232">
    <property type="component" value="Chromosome 2"/>
</dbReference>
<name>A0A975U5K3_9VIBR</name>
<keyword evidence="1" id="KW-0472">Membrane</keyword>
<keyword evidence="1" id="KW-1133">Transmembrane helix</keyword>
<evidence type="ECO:0000313" key="2">
    <source>
        <dbReference type="EMBL" id="QXO15583.1"/>
    </source>
</evidence>
<keyword evidence="3" id="KW-1185">Reference proteome</keyword>
<dbReference type="AlphaFoldDB" id="A0A975U5K3"/>
<dbReference type="RefSeq" id="WP_218561582.1">
    <property type="nucleotide sequence ID" value="NZ_CP076642.1"/>
</dbReference>
<proteinExistence type="predicted"/>
<feature type="transmembrane region" description="Helical" evidence="1">
    <location>
        <begin position="48"/>
        <end position="68"/>
    </location>
</feature>
<dbReference type="EMBL" id="CP076642">
    <property type="protein sequence ID" value="QXO15583.1"/>
    <property type="molecule type" value="Genomic_DNA"/>
</dbReference>
<dbReference type="Pfam" id="PF11137">
    <property type="entry name" value="DUF2909"/>
    <property type="match status" value="1"/>
</dbReference>
<reference evidence="2" key="1">
    <citation type="submission" date="2021-06" db="EMBL/GenBank/DDBJ databases">
        <title>Vibrio nov. sp., novel gut bacterium isolated from Yellow Sea oyster.</title>
        <authorList>
            <person name="Muhammad N."/>
            <person name="Nguyen T.H."/>
            <person name="Lee Y.-J."/>
            <person name="Ko J."/>
            <person name="Kim S.-G."/>
        </authorList>
    </citation>
    <scope>NUCLEOTIDE SEQUENCE</scope>
    <source>
        <strain evidence="2">OG9-811</strain>
    </source>
</reference>
<dbReference type="InterPro" id="IPR021313">
    <property type="entry name" value="DUF2909"/>
</dbReference>
<dbReference type="KEGG" id="vos:KNV97_03970"/>
<organism evidence="2 3">
    <name type="scientific">Vibrio ostreae</name>
    <dbReference type="NCBI Taxonomy" id="2841925"/>
    <lineage>
        <taxon>Bacteria</taxon>
        <taxon>Pseudomonadati</taxon>
        <taxon>Pseudomonadota</taxon>
        <taxon>Gammaproteobacteria</taxon>
        <taxon>Vibrionales</taxon>
        <taxon>Vibrionaceae</taxon>
        <taxon>Vibrio</taxon>
    </lineage>
</organism>
<gene>
    <name evidence="2" type="ORF">KNV97_03970</name>
</gene>
<evidence type="ECO:0000313" key="3">
    <source>
        <dbReference type="Proteomes" id="UP000694232"/>
    </source>
</evidence>